<dbReference type="SUPFAM" id="SSF51735">
    <property type="entry name" value="NAD(P)-binding Rossmann-fold domains"/>
    <property type="match status" value="1"/>
</dbReference>
<comment type="caution">
    <text evidence="6">The sequence shown here is derived from an EMBL/GenBank/DDBJ whole genome shotgun (WGS) entry which is preliminary data.</text>
</comment>
<dbReference type="GO" id="GO:0004616">
    <property type="term" value="F:phosphogluconate dehydrogenase (decarboxylating) activity"/>
    <property type="evidence" value="ECO:0007669"/>
    <property type="project" value="InterPro"/>
</dbReference>
<protein>
    <recommendedName>
        <fullName evidence="5">6-phosphogluconate dehydrogenase C-terminal domain-containing protein</fullName>
    </recommendedName>
</protein>
<dbReference type="PANTHER" id="PTHR11811">
    <property type="entry name" value="6-PHOSPHOGLUCONATE DEHYDROGENASE"/>
    <property type="match status" value="1"/>
</dbReference>
<dbReference type="PRINTS" id="PR00076">
    <property type="entry name" value="6PGDHDRGNASE"/>
</dbReference>
<proteinExistence type="inferred from homology"/>
<evidence type="ECO:0000259" key="5">
    <source>
        <dbReference type="SMART" id="SM01350"/>
    </source>
</evidence>
<sequence>MGENLILNMESKGFTVACFNRTVSKVDNFINGRAKGKNIIGCKSIEQLVASLKTPRKVMLMVKAGPAVDSFIDKLLVHLDDGDIIIDGGNSHFPDTIRRTEYVESSGKLYIGTGVSGGEEGALKGPAIMPGGSRQAWESIKPIFHKIAAHTDDGQPCCDWVGENGAGHFVKMVHNGIEYGDMQMICEVYQMMKQGLGMSNEQMHEVFCEWNKAELDSYLIEITRDILAYKDEDGNEVVDLILDTAGQKGTGKWTAIAALDAGQPLT</sequence>
<dbReference type="InterPro" id="IPR006115">
    <property type="entry name" value="6PGDH_NADP-bd"/>
</dbReference>
<dbReference type="InterPro" id="IPR036291">
    <property type="entry name" value="NAD(P)-bd_dom_sf"/>
</dbReference>
<keyword evidence="3" id="KW-0560">Oxidoreductase</keyword>
<accession>X0VUV4</accession>
<gene>
    <name evidence="6" type="ORF">S01H1_42139</name>
</gene>
<dbReference type="PROSITE" id="PS00461">
    <property type="entry name" value="6PGD"/>
    <property type="match status" value="1"/>
</dbReference>
<evidence type="ECO:0000256" key="4">
    <source>
        <dbReference type="ARBA" id="ARBA00023064"/>
    </source>
</evidence>
<dbReference type="InterPro" id="IPR006184">
    <property type="entry name" value="6PGdom_BS"/>
</dbReference>
<evidence type="ECO:0000256" key="1">
    <source>
        <dbReference type="ARBA" id="ARBA00008419"/>
    </source>
</evidence>
<dbReference type="InterPro" id="IPR006183">
    <property type="entry name" value="Pgluconate_DH"/>
</dbReference>
<dbReference type="NCBIfam" id="TIGR00873">
    <property type="entry name" value="gnd"/>
    <property type="match status" value="1"/>
</dbReference>
<comment type="similarity">
    <text evidence="1">Belongs to the 6-phosphogluconate dehydrogenase family.</text>
</comment>
<reference evidence="6" key="1">
    <citation type="journal article" date="2014" name="Front. Microbiol.">
        <title>High frequency of phylogenetically diverse reductive dehalogenase-homologous genes in deep subseafloor sedimentary metagenomes.</title>
        <authorList>
            <person name="Kawai M."/>
            <person name="Futagami T."/>
            <person name="Toyoda A."/>
            <person name="Takaki Y."/>
            <person name="Nishi S."/>
            <person name="Hori S."/>
            <person name="Arai W."/>
            <person name="Tsubouchi T."/>
            <person name="Morono Y."/>
            <person name="Uchiyama I."/>
            <person name="Ito T."/>
            <person name="Fujiyama A."/>
            <person name="Inagaki F."/>
            <person name="Takami H."/>
        </authorList>
    </citation>
    <scope>NUCLEOTIDE SEQUENCE</scope>
    <source>
        <strain evidence="6">Expedition CK06-06</strain>
    </source>
</reference>
<dbReference type="AlphaFoldDB" id="X0VUV4"/>
<dbReference type="InterPro" id="IPR013328">
    <property type="entry name" value="6PGD_dom2"/>
</dbReference>
<keyword evidence="4" id="KW-0311">Gluconate utilization</keyword>
<evidence type="ECO:0000256" key="2">
    <source>
        <dbReference type="ARBA" id="ARBA00011738"/>
    </source>
</evidence>
<dbReference type="GO" id="GO:0050661">
    <property type="term" value="F:NADP binding"/>
    <property type="evidence" value="ECO:0007669"/>
    <property type="project" value="InterPro"/>
</dbReference>
<dbReference type="Gene3D" id="1.10.1040.10">
    <property type="entry name" value="N-(1-d-carboxylethyl)-l-norvaline Dehydrogenase, domain 2"/>
    <property type="match status" value="1"/>
</dbReference>
<evidence type="ECO:0000313" key="6">
    <source>
        <dbReference type="EMBL" id="GAG04326.1"/>
    </source>
</evidence>
<dbReference type="NCBIfam" id="NF006765">
    <property type="entry name" value="PRK09287.1"/>
    <property type="match status" value="1"/>
</dbReference>
<dbReference type="FunFam" id="3.40.50.720:FF:000007">
    <property type="entry name" value="6-phosphogluconate dehydrogenase, decarboxylating"/>
    <property type="match status" value="1"/>
</dbReference>
<dbReference type="InterPro" id="IPR008927">
    <property type="entry name" value="6-PGluconate_DH-like_C_sf"/>
</dbReference>
<dbReference type="GO" id="GO:0006098">
    <property type="term" value="P:pentose-phosphate shunt"/>
    <property type="evidence" value="ECO:0007669"/>
    <property type="project" value="InterPro"/>
</dbReference>
<dbReference type="Pfam" id="PF03446">
    <property type="entry name" value="NAD_binding_2"/>
    <property type="match status" value="1"/>
</dbReference>
<feature type="non-terminal residue" evidence="6">
    <location>
        <position position="266"/>
    </location>
</feature>
<dbReference type="GO" id="GO:0019521">
    <property type="term" value="P:D-gluconate metabolic process"/>
    <property type="evidence" value="ECO:0007669"/>
    <property type="project" value="UniProtKB-KW"/>
</dbReference>
<dbReference type="Pfam" id="PF00393">
    <property type="entry name" value="6PGD"/>
    <property type="match status" value="1"/>
</dbReference>
<dbReference type="InterPro" id="IPR006114">
    <property type="entry name" value="6PGDH_C"/>
</dbReference>
<dbReference type="EMBL" id="BARS01026771">
    <property type="protein sequence ID" value="GAG04326.1"/>
    <property type="molecule type" value="Genomic_DNA"/>
</dbReference>
<dbReference type="Gene3D" id="3.40.50.720">
    <property type="entry name" value="NAD(P)-binding Rossmann-like Domain"/>
    <property type="match status" value="1"/>
</dbReference>
<comment type="subunit">
    <text evidence="2">Homodimer.</text>
</comment>
<dbReference type="SMART" id="SM01350">
    <property type="entry name" value="6PGD"/>
    <property type="match status" value="1"/>
</dbReference>
<name>X0VUV4_9ZZZZ</name>
<dbReference type="SUPFAM" id="SSF48179">
    <property type="entry name" value="6-phosphogluconate dehydrogenase C-terminal domain-like"/>
    <property type="match status" value="1"/>
</dbReference>
<organism evidence="6">
    <name type="scientific">marine sediment metagenome</name>
    <dbReference type="NCBI Taxonomy" id="412755"/>
    <lineage>
        <taxon>unclassified sequences</taxon>
        <taxon>metagenomes</taxon>
        <taxon>ecological metagenomes</taxon>
    </lineage>
</organism>
<feature type="domain" description="6-phosphogluconate dehydrogenase C-terminal" evidence="5">
    <location>
        <begin position="167"/>
        <end position="266"/>
    </location>
</feature>
<dbReference type="InterPro" id="IPR006113">
    <property type="entry name" value="6PGDH_Gnd/GntZ"/>
</dbReference>
<evidence type="ECO:0000256" key="3">
    <source>
        <dbReference type="ARBA" id="ARBA00023002"/>
    </source>
</evidence>